<evidence type="ECO:0000256" key="7">
    <source>
        <dbReference type="ARBA" id="ARBA00022692"/>
    </source>
</evidence>
<comment type="subcellular location">
    <subcellularLocation>
        <location evidence="1">Cell inner membrane</location>
        <topology evidence="1">Multi-pass membrane protein</topology>
    </subcellularLocation>
</comment>
<sequence>MNFAMVLKNLGKLLVCEALSIVPSALVSIYYKETEFWSFLYTISILIVLGVILIRIKAKNKNIYSRDGFAIVAIGWILLSFFGALPFYFSGAIPSLVDSFFEASSGFTTTGATILGEIESLSRGILFWRSFTHWIGGMGVLVLVMAILPSTGAGSMQIMKAESPGPNPGKLVPKVKETAKILYGIYLIITIVQLILLKVSGLPLFDSMIHTLGTVGTGGFSSRNISVGAYNNLAAEIIITVFMLICGANFALHYQFLKGNIKGFLKDGEFKLYIFIVTMSIILITFNLNGNIYNSVKESLRHASFQVASIITTTGYATVDFNTWPSFSKLILLLLMFVGGCAGSTAGGMKNIRFLLLFKAAKRDLLKIIHPKAVYKVTLQGKAVNEQTLSEVLGFFFMYVIIFCCSVLIVSFEGKDIVTTISSVATTLGNVGPGLEIVGPMGNFSSFTVFSKIIFSFCMIVGRLEIYPMILLLMPRFWAK</sequence>
<organism evidence="14 15">
    <name type="scientific">Clostridium intestinale</name>
    <dbReference type="NCBI Taxonomy" id="36845"/>
    <lineage>
        <taxon>Bacteria</taxon>
        <taxon>Bacillati</taxon>
        <taxon>Bacillota</taxon>
        <taxon>Clostridia</taxon>
        <taxon>Eubacteriales</taxon>
        <taxon>Clostridiaceae</taxon>
        <taxon>Clostridium</taxon>
    </lineage>
</organism>
<evidence type="ECO:0000256" key="2">
    <source>
        <dbReference type="ARBA" id="ARBA00009137"/>
    </source>
</evidence>
<feature type="transmembrane region" description="Helical" evidence="13">
    <location>
        <begin position="131"/>
        <end position="150"/>
    </location>
</feature>
<dbReference type="EMBL" id="CP059378">
    <property type="protein sequence ID" value="QLY78712.1"/>
    <property type="molecule type" value="Genomic_DNA"/>
</dbReference>
<reference evidence="14 15" key="1">
    <citation type="submission" date="2020-07" db="EMBL/GenBank/DDBJ databases">
        <title>Electron transfer.</title>
        <authorList>
            <person name="Huang L."/>
            <person name="Liu X."/>
            <person name="Zhou S."/>
        </authorList>
    </citation>
    <scope>NUCLEOTIDE SEQUENCE [LARGE SCALE GENOMIC DNA]</scope>
    <source>
        <strain evidence="14 15">Lx1</strain>
    </source>
</reference>
<evidence type="ECO:0000256" key="3">
    <source>
        <dbReference type="ARBA" id="ARBA00022448"/>
    </source>
</evidence>
<feature type="binding site" evidence="12">
    <location>
        <position position="109"/>
    </location>
    <ligand>
        <name>K(+)</name>
        <dbReference type="ChEBI" id="CHEBI:29103"/>
    </ligand>
</feature>
<evidence type="ECO:0000256" key="9">
    <source>
        <dbReference type="ARBA" id="ARBA00022989"/>
    </source>
</evidence>
<evidence type="ECO:0000256" key="6">
    <source>
        <dbReference type="ARBA" id="ARBA00022538"/>
    </source>
</evidence>
<evidence type="ECO:0000256" key="10">
    <source>
        <dbReference type="ARBA" id="ARBA00023065"/>
    </source>
</evidence>
<feature type="binding site" evidence="12">
    <location>
        <position position="430"/>
    </location>
    <ligand>
        <name>K(+)</name>
        <dbReference type="ChEBI" id="CHEBI:29103"/>
    </ligand>
</feature>
<keyword evidence="10" id="KW-0406">Ion transport</keyword>
<dbReference type="InterPro" id="IPR004772">
    <property type="entry name" value="TrkH"/>
</dbReference>
<feature type="transmembrane region" description="Helical" evidence="13">
    <location>
        <begin position="37"/>
        <end position="56"/>
    </location>
</feature>
<evidence type="ECO:0000256" key="4">
    <source>
        <dbReference type="ARBA" id="ARBA00022475"/>
    </source>
</evidence>
<feature type="binding site" evidence="12">
    <location>
        <position position="313"/>
    </location>
    <ligand>
        <name>K(+)</name>
        <dbReference type="ChEBI" id="CHEBI:29103"/>
    </ligand>
</feature>
<evidence type="ECO:0000256" key="12">
    <source>
        <dbReference type="PIRSR" id="PIRSR006247-1"/>
    </source>
</evidence>
<dbReference type="PANTHER" id="PTHR32024">
    <property type="entry name" value="TRK SYSTEM POTASSIUM UPTAKE PROTEIN TRKG-RELATED"/>
    <property type="match status" value="1"/>
</dbReference>
<keyword evidence="4" id="KW-1003">Cell membrane</keyword>
<feature type="transmembrane region" description="Helical" evidence="13">
    <location>
        <begin position="392"/>
        <end position="412"/>
    </location>
</feature>
<keyword evidence="5" id="KW-0997">Cell inner membrane</keyword>
<feature type="transmembrane region" description="Helical" evidence="13">
    <location>
        <begin position="330"/>
        <end position="349"/>
    </location>
</feature>
<keyword evidence="12" id="KW-0479">Metal-binding</keyword>
<dbReference type="KEGG" id="cint:HZF06_16710"/>
<dbReference type="GO" id="GO:0015379">
    <property type="term" value="F:potassium:chloride symporter activity"/>
    <property type="evidence" value="ECO:0007669"/>
    <property type="project" value="InterPro"/>
</dbReference>
<proteinExistence type="inferred from homology"/>
<evidence type="ECO:0000256" key="13">
    <source>
        <dbReference type="SAM" id="Phobius"/>
    </source>
</evidence>
<evidence type="ECO:0000256" key="1">
    <source>
        <dbReference type="ARBA" id="ARBA00004429"/>
    </source>
</evidence>
<dbReference type="PIRSF" id="PIRSF006247">
    <property type="entry name" value="TrkH"/>
    <property type="match status" value="1"/>
</dbReference>
<feature type="binding site" evidence="12">
    <location>
        <position position="110"/>
    </location>
    <ligand>
        <name>K(+)</name>
        <dbReference type="ChEBI" id="CHEBI:29103"/>
    </ligand>
</feature>
<feature type="transmembrane region" description="Helical" evidence="13">
    <location>
        <begin position="68"/>
        <end position="89"/>
    </location>
</feature>
<feature type="transmembrane region" description="Helical" evidence="13">
    <location>
        <begin position="453"/>
        <end position="474"/>
    </location>
</feature>
<dbReference type="Proteomes" id="UP000512286">
    <property type="component" value="Chromosome"/>
</dbReference>
<dbReference type="GO" id="GO:0005886">
    <property type="term" value="C:plasma membrane"/>
    <property type="evidence" value="ECO:0007669"/>
    <property type="project" value="UniProtKB-SubCell"/>
</dbReference>
<dbReference type="PANTHER" id="PTHR32024:SF2">
    <property type="entry name" value="TRK SYSTEM POTASSIUM UPTAKE PROTEIN TRKG-RELATED"/>
    <property type="match status" value="1"/>
</dbReference>
<feature type="transmembrane region" description="Helical" evidence="13">
    <location>
        <begin position="233"/>
        <end position="252"/>
    </location>
</feature>
<evidence type="ECO:0000313" key="14">
    <source>
        <dbReference type="EMBL" id="QLY78712.1"/>
    </source>
</evidence>
<feature type="binding site" evidence="12">
    <location>
        <position position="431"/>
    </location>
    <ligand>
        <name>K(+)</name>
        <dbReference type="ChEBI" id="CHEBI:29103"/>
    </ligand>
</feature>
<name>A0A7D6VTC2_9CLOT</name>
<evidence type="ECO:0000256" key="5">
    <source>
        <dbReference type="ARBA" id="ARBA00022519"/>
    </source>
</evidence>
<keyword evidence="6" id="KW-0633">Potassium transport</keyword>
<dbReference type="RefSeq" id="WP_181601018.1">
    <property type="nucleotide sequence ID" value="NZ_CP059378.1"/>
</dbReference>
<dbReference type="GO" id="GO:0046872">
    <property type="term" value="F:metal ion binding"/>
    <property type="evidence" value="ECO:0007669"/>
    <property type="project" value="UniProtKB-KW"/>
</dbReference>
<keyword evidence="3" id="KW-0813">Transport</keyword>
<accession>A0A7D6VTC2</accession>
<comment type="similarity">
    <text evidence="2">Belongs to the TrkH potassium transport family.</text>
</comment>
<keyword evidence="11 13" id="KW-0472">Membrane</keyword>
<keyword evidence="8 12" id="KW-0630">Potassium</keyword>
<keyword evidence="9 13" id="KW-1133">Transmembrane helix</keyword>
<feature type="transmembrane region" description="Helical" evidence="13">
    <location>
        <begin position="12"/>
        <end position="31"/>
    </location>
</feature>
<protein>
    <submittedName>
        <fullName evidence="14">TrkH family potassium uptake protein</fullName>
    </submittedName>
</protein>
<evidence type="ECO:0000256" key="8">
    <source>
        <dbReference type="ARBA" id="ARBA00022958"/>
    </source>
</evidence>
<evidence type="ECO:0000256" key="11">
    <source>
        <dbReference type="ARBA" id="ARBA00023136"/>
    </source>
</evidence>
<dbReference type="InterPro" id="IPR003445">
    <property type="entry name" value="Cat_transpt"/>
</dbReference>
<dbReference type="AlphaFoldDB" id="A0A7D6VTC2"/>
<dbReference type="Pfam" id="PF02386">
    <property type="entry name" value="TrkH"/>
    <property type="match status" value="1"/>
</dbReference>
<feature type="binding site" evidence="12">
    <location>
        <position position="218"/>
    </location>
    <ligand>
        <name>K(+)</name>
        <dbReference type="ChEBI" id="CHEBI:29103"/>
    </ligand>
</feature>
<feature type="binding site" evidence="12">
    <location>
        <position position="314"/>
    </location>
    <ligand>
        <name>K(+)</name>
        <dbReference type="ChEBI" id="CHEBI:29103"/>
    </ligand>
</feature>
<feature type="transmembrane region" description="Helical" evidence="13">
    <location>
        <begin position="181"/>
        <end position="205"/>
    </location>
</feature>
<gene>
    <name evidence="14" type="ORF">HZF06_16710</name>
</gene>
<evidence type="ECO:0000313" key="15">
    <source>
        <dbReference type="Proteomes" id="UP000512286"/>
    </source>
</evidence>
<feature type="transmembrane region" description="Helical" evidence="13">
    <location>
        <begin position="272"/>
        <end position="293"/>
    </location>
</feature>
<keyword evidence="7 13" id="KW-0812">Transmembrane</keyword>